<feature type="transmembrane region" description="Helical" evidence="2">
    <location>
        <begin position="42"/>
        <end position="63"/>
    </location>
</feature>
<dbReference type="AlphaFoldDB" id="A0A1X1P4U5"/>
<reference evidence="3 4" key="1">
    <citation type="submission" date="2017-04" db="EMBL/GenBank/DDBJ databases">
        <title>Burkholderia puraquae sp. nov., a novel Burkholderia cepacia complex species from hospital setting samples.</title>
        <authorList>
            <person name="Martina P."/>
            <person name="Leguizamon M."/>
            <person name="Prieto C."/>
            <person name="Sousa S."/>
            <person name="Montanaro P."/>
            <person name="Draghi W."/>
            <person name="Staembler M."/>
            <person name="Bettiol M."/>
            <person name="Figoli C."/>
            <person name="Palau J."/>
            <person name="Alvarez F."/>
            <person name="Benetti S."/>
            <person name="Anchat E."/>
            <person name="Vescina C."/>
            <person name="Ferreras J."/>
            <person name="Lasch P."/>
            <person name="Lagares A."/>
            <person name="Zorreguieta A."/>
            <person name="Yantorno O."/>
            <person name="Bosch A."/>
        </authorList>
    </citation>
    <scope>NUCLEOTIDE SEQUENCE [LARGE SCALE GENOMIC DNA]</scope>
    <source>
        <strain evidence="3 4">CAMPA 1040</strain>
    </source>
</reference>
<protein>
    <submittedName>
        <fullName evidence="3">Putrescine ABC transporter permease PotH</fullName>
    </submittedName>
</protein>
<accession>A0A1X1P4U5</accession>
<keyword evidence="2" id="KW-0472">Membrane</keyword>
<dbReference type="EMBL" id="NBYX01000069">
    <property type="protein sequence ID" value="ORT78577.1"/>
    <property type="molecule type" value="Genomic_DNA"/>
</dbReference>
<feature type="non-terminal residue" evidence="3">
    <location>
        <position position="66"/>
    </location>
</feature>
<keyword evidence="2" id="KW-0812">Transmembrane</keyword>
<gene>
    <name evidence="3" type="ORF">B7G54_37800</name>
</gene>
<proteinExistence type="predicted"/>
<keyword evidence="4" id="KW-1185">Reference proteome</keyword>
<evidence type="ECO:0000313" key="3">
    <source>
        <dbReference type="EMBL" id="ORT78577.1"/>
    </source>
</evidence>
<sequence>MRTSASTPSTPVSTGAASAGAGRARPGRFAALSRFLPSGRSVAIGVPFLWLAVFFALPFVLVLKIS</sequence>
<name>A0A1X1P4U5_9BURK</name>
<evidence type="ECO:0000256" key="2">
    <source>
        <dbReference type="SAM" id="Phobius"/>
    </source>
</evidence>
<feature type="region of interest" description="Disordered" evidence="1">
    <location>
        <begin position="1"/>
        <end position="24"/>
    </location>
</feature>
<keyword evidence="2" id="KW-1133">Transmembrane helix</keyword>
<evidence type="ECO:0000256" key="1">
    <source>
        <dbReference type="SAM" id="MobiDB-lite"/>
    </source>
</evidence>
<dbReference type="Proteomes" id="UP000193146">
    <property type="component" value="Unassembled WGS sequence"/>
</dbReference>
<comment type="caution">
    <text evidence="3">The sequence shown here is derived from an EMBL/GenBank/DDBJ whole genome shotgun (WGS) entry which is preliminary data.</text>
</comment>
<organism evidence="3 4">
    <name type="scientific">Burkholderia puraquae</name>
    <dbReference type="NCBI Taxonomy" id="1904757"/>
    <lineage>
        <taxon>Bacteria</taxon>
        <taxon>Pseudomonadati</taxon>
        <taxon>Pseudomonadota</taxon>
        <taxon>Betaproteobacteria</taxon>
        <taxon>Burkholderiales</taxon>
        <taxon>Burkholderiaceae</taxon>
        <taxon>Burkholderia</taxon>
        <taxon>Burkholderia cepacia complex</taxon>
    </lineage>
</organism>
<evidence type="ECO:0000313" key="4">
    <source>
        <dbReference type="Proteomes" id="UP000193146"/>
    </source>
</evidence>